<dbReference type="RefSeq" id="WP_126141875.1">
    <property type="nucleotide sequence ID" value="NZ_RXHU01000039.1"/>
</dbReference>
<dbReference type="Proteomes" id="UP000276128">
    <property type="component" value="Unassembled WGS sequence"/>
</dbReference>
<sequence length="126" mass="14400">MAISNDLILEWIDRVASLQGIQMDPTALADDVLLMAFVYKKEEEFVLAMSQVVRAIGQLVVNKVEASQLERNYSGWDSYHFQSRRVQGQRADLRIVFQNTQSSPLKVKGFGNRHIPSDIYKRLGSR</sequence>
<evidence type="ECO:0000313" key="2">
    <source>
        <dbReference type="Proteomes" id="UP000276128"/>
    </source>
</evidence>
<dbReference type="AlphaFoldDB" id="A0A3S0IB36"/>
<organism evidence="1 2">
    <name type="scientific">Paenibacillus whitsoniae</name>
    <dbReference type="NCBI Taxonomy" id="2496558"/>
    <lineage>
        <taxon>Bacteria</taxon>
        <taxon>Bacillati</taxon>
        <taxon>Bacillota</taxon>
        <taxon>Bacilli</taxon>
        <taxon>Bacillales</taxon>
        <taxon>Paenibacillaceae</taxon>
        <taxon>Paenibacillus</taxon>
    </lineage>
</organism>
<keyword evidence="2" id="KW-1185">Reference proteome</keyword>
<gene>
    <name evidence="1" type="ORF">EJQ19_14115</name>
</gene>
<accession>A0A3S0IB36</accession>
<reference evidence="1 2" key="1">
    <citation type="submission" date="2018-12" db="EMBL/GenBank/DDBJ databases">
        <title>Bacillus ochoae sp. nov., Paenibacillus whitsoniae sp. nov., Paenibacillus spiritus sp. nov. Isolated from the Mars Exploration Rover during spacecraft assembly.</title>
        <authorList>
            <person name="Seuylemezian A."/>
            <person name="Vaishampayan P."/>
        </authorList>
    </citation>
    <scope>NUCLEOTIDE SEQUENCE [LARGE SCALE GENOMIC DNA]</scope>
    <source>
        <strain evidence="1 2">MER 54</strain>
    </source>
</reference>
<name>A0A3S0IB36_9BACL</name>
<evidence type="ECO:0000313" key="1">
    <source>
        <dbReference type="EMBL" id="RTE09099.1"/>
    </source>
</evidence>
<comment type="caution">
    <text evidence="1">The sequence shown here is derived from an EMBL/GenBank/DDBJ whole genome shotgun (WGS) entry which is preliminary data.</text>
</comment>
<proteinExistence type="predicted"/>
<protein>
    <submittedName>
        <fullName evidence="1">Uncharacterized protein</fullName>
    </submittedName>
</protein>
<dbReference type="OrthoDB" id="3232777at2"/>
<dbReference type="EMBL" id="RXHU01000039">
    <property type="protein sequence ID" value="RTE09099.1"/>
    <property type="molecule type" value="Genomic_DNA"/>
</dbReference>